<evidence type="ECO:0000313" key="2">
    <source>
        <dbReference type="EMBL" id="CAI5450811.1"/>
    </source>
</evidence>
<keyword evidence="1" id="KW-0732">Signal</keyword>
<dbReference type="Proteomes" id="UP001152747">
    <property type="component" value="Unassembled WGS sequence"/>
</dbReference>
<dbReference type="AlphaFoldDB" id="A0A9P1IU59"/>
<protein>
    <recommendedName>
        <fullName evidence="4">DUF38 domain-containing protein</fullName>
    </recommendedName>
</protein>
<reference evidence="2" key="1">
    <citation type="submission" date="2022-11" db="EMBL/GenBank/DDBJ databases">
        <authorList>
            <person name="Kikuchi T."/>
        </authorList>
    </citation>
    <scope>NUCLEOTIDE SEQUENCE</scope>
    <source>
        <strain evidence="2">PS1010</strain>
    </source>
</reference>
<organism evidence="2 3">
    <name type="scientific">Caenorhabditis angaria</name>
    <dbReference type="NCBI Taxonomy" id="860376"/>
    <lineage>
        <taxon>Eukaryota</taxon>
        <taxon>Metazoa</taxon>
        <taxon>Ecdysozoa</taxon>
        <taxon>Nematoda</taxon>
        <taxon>Chromadorea</taxon>
        <taxon>Rhabditida</taxon>
        <taxon>Rhabditina</taxon>
        <taxon>Rhabditomorpha</taxon>
        <taxon>Rhabditoidea</taxon>
        <taxon>Rhabditidae</taxon>
        <taxon>Peloderinae</taxon>
        <taxon>Caenorhabditis</taxon>
    </lineage>
</organism>
<evidence type="ECO:0008006" key="4">
    <source>
        <dbReference type="Google" id="ProtNLM"/>
    </source>
</evidence>
<gene>
    <name evidence="2" type="ORF">CAMP_LOCUS13448</name>
</gene>
<evidence type="ECO:0000256" key="1">
    <source>
        <dbReference type="SAM" id="SignalP"/>
    </source>
</evidence>
<accession>A0A9P1IU59</accession>
<sequence>MKLILFSAIFTLIHAKLSGNFKIADELFQNVRNLVRNSKSQEAEKYFASDFEGVLYGNGFRDYNCPEFLYKLFEFKDSKFSDAIQISEDKDATIVLNYEFAAPNELIKLTIRSKFDGNGQNLKFVSADFQTFFVPPKNY</sequence>
<comment type="caution">
    <text evidence="2">The sequence shown here is derived from an EMBL/GenBank/DDBJ whole genome shotgun (WGS) entry which is preliminary data.</text>
</comment>
<evidence type="ECO:0000313" key="3">
    <source>
        <dbReference type="Proteomes" id="UP001152747"/>
    </source>
</evidence>
<feature type="chain" id="PRO_5040157702" description="DUF38 domain-containing protein" evidence="1">
    <location>
        <begin position="16"/>
        <end position="139"/>
    </location>
</feature>
<feature type="signal peptide" evidence="1">
    <location>
        <begin position="1"/>
        <end position="15"/>
    </location>
</feature>
<proteinExistence type="predicted"/>
<keyword evidence="3" id="KW-1185">Reference proteome</keyword>
<dbReference type="EMBL" id="CANHGI010000005">
    <property type="protein sequence ID" value="CAI5450811.1"/>
    <property type="molecule type" value="Genomic_DNA"/>
</dbReference>
<name>A0A9P1IU59_9PELO</name>